<gene>
    <name evidence="3" type="ORF">ACFFJP_08475</name>
</gene>
<dbReference type="InterPro" id="IPR038592">
    <property type="entry name" value="CheD-like_sf"/>
</dbReference>
<evidence type="ECO:0000256" key="2">
    <source>
        <dbReference type="ARBA" id="ARBA00022801"/>
    </source>
</evidence>
<dbReference type="RefSeq" id="WP_377243408.1">
    <property type="nucleotide sequence ID" value="NZ_JBHLXP010000001.1"/>
</dbReference>
<organism evidence="3 4">
    <name type="scientific">Rheinheimera tilapiae</name>
    <dbReference type="NCBI Taxonomy" id="875043"/>
    <lineage>
        <taxon>Bacteria</taxon>
        <taxon>Pseudomonadati</taxon>
        <taxon>Pseudomonadota</taxon>
        <taxon>Gammaproteobacteria</taxon>
        <taxon>Chromatiales</taxon>
        <taxon>Chromatiaceae</taxon>
        <taxon>Rheinheimera</taxon>
    </lineage>
</organism>
<keyword evidence="4" id="KW-1185">Reference proteome</keyword>
<dbReference type="Proteomes" id="UP001589813">
    <property type="component" value="Unassembled WGS sequence"/>
</dbReference>
<protein>
    <submittedName>
        <fullName evidence="3">Chemotaxis protein CheD</fullName>
    </submittedName>
</protein>
<keyword evidence="2" id="KW-0378">Hydrolase</keyword>
<evidence type="ECO:0000313" key="3">
    <source>
        <dbReference type="EMBL" id="MFC0048322.1"/>
    </source>
</evidence>
<dbReference type="Gene3D" id="3.30.1330.200">
    <property type="match status" value="1"/>
</dbReference>
<sequence>MGSCRPGQLTTILGSCISLVALLPPARWVGVCHAVLPTRAKLVSAPLSGRFVDEAFMIFAQELIRYGATLQQCELQLYGGGDMFFVSTSSDAPAMFRVGQQNLHMALNLLGNLNAVLAVQDFGGNCYRHLRVDLSNGRTQLDKNGLPQRAISTVSSLKAGRYDRKN</sequence>
<name>A0ABV6BE18_9GAMM</name>
<reference evidence="3 4" key="1">
    <citation type="submission" date="2024-09" db="EMBL/GenBank/DDBJ databases">
        <authorList>
            <person name="Sun Q."/>
            <person name="Mori K."/>
        </authorList>
    </citation>
    <scope>NUCLEOTIDE SEQUENCE [LARGE SCALE GENOMIC DNA]</scope>
    <source>
        <strain evidence="3 4">KCTC 23315</strain>
    </source>
</reference>
<dbReference type="PANTHER" id="PTHR35147">
    <property type="entry name" value="CHEMORECEPTOR GLUTAMINE DEAMIDASE CHED-RELATED"/>
    <property type="match status" value="1"/>
</dbReference>
<evidence type="ECO:0000313" key="4">
    <source>
        <dbReference type="Proteomes" id="UP001589813"/>
    </source>
</evidence>
<evidence type="ECO:0000256" key="1">
    <source>
        <dbReference type="ARBA" id="ARBA00022500"/>
    </source>
</evidence>
<accession>A0ABV6BE18</accession>
<dbReference type="PROSITE" id="PS51257">
    <property type="entry name" value="PROKAR_LIPOPROTEIN"/>
    <property type="match status" value="1"/>
</dbReference>
<keyword evidence="1" id="KW-0145">Chemotaxis</keyword>
<dbReference type="SUPFAM" id="SSF64438">
    <property type="entry name" value="CNF1/YfiH-like putative cysteine hydrolases"/>
    <property type="match status" value="1"/>
</dbReference>
<dbReference type="InterPro" id="IPR005659">
    <property type="entry name" value="Chemorcpt_Glu_NH3ase_CheD"/>
</dbReference>
<dbReference type="Pfam" id="PF03975">
    <property type="entry name" value="CheD"/>
    <property type="match status" value="1"/>
</dbReference>
<dbReference type="InterPro" id="IPR011324">
    <property type="entry name" value="Cytotoxic_necrot_fac-like_cat"/>
</dbReference>
<comment type="caution">
    <text evidence="3">The sequence shown here is derived from an EMBL/GenBank/DDBJ whole genome shotgun (WGS) entry which is preliminary data.</text>
</comment>
<proteinExistence type="predicted"/>
<dbReference type="CDD" id="cd16352">
    <property type="entry name" value="CheD"/>
    <property type="match status" value="1"/>
</dbReference>
<dbReference type="PANTHER" id="PTHR35147:SF1">
    <property type="entry name" value="CHEMORECEPTOR GLUTAMINE DEAMIDASE CHED-RELATED"/>
    <property type="match status" value="1"/>
</dbReference>
<dbReference type="EMBL" id="JBHLXP010000001">
    <property type="protein sequence ID" value="MFC0048322.1"/>
    <property type="molecule type" value="Genomic_DNA"/>
</dbReference>